<dbReference type="AlphaFoldDB" id="A0A7X0HEE2"/>
<evidence type="ECO:0000256" key="5">
    <source>
        <dbReference type="ARBA" id="ARBA00022621"/>
    </source>
</evidence>
<evidence type="ECO:0000256" key="12">
    <source>
        <dbReference type="ARBA" id="ARBA00048649"/>
    </source>
</evidence>
<dbReference type="InterPro" id="IPR039261">
    <property type="entry name" value="FNR_nucleotide-bd"/>
</dbReference>
<evidence type="ECO:0000256" key="14">
    <source>
        <dbReference type="RuleBase" id="RU000356"/>
    </source>
</evidence>
<dbReference type="GO" id="GO:0005344">
    <property type="term" value="F:oxygen carrier activity"/>
    <property type="evidence" value="ECO:0007669"/>
    <property type="project" value="UniProtKB-KW"/>
</dbReference>
<dbReference type="GO" id="GO:0046210">
    <property type="term" value="P:nitric oxide catabolic process"/>
    <property type="evidence" value="ECO:0007669"/>
    <property type="project" value="TreeGrafter"/>
</dbReference>
<dbReference type="Pfam" id="PF00175">
    <property type="entry name" value="NAD_binding_1"/>
    <property type="match status" value="1"/>
</dbReference>
<comment type="catalytic activity">
    <reaction evidence="13">
        <text>2 nitric oxide + NADPH + 2 O2 = 2 nitrate + NADP(+) + H(+)</text>
        <dbReference type="Rhea" id="RHEA:19465"/>
        <dbReference type="ChEBI" id="CHEBI:15378"/>
        <dbReference type="ChEBI" id="CHEBI:15379"/>
        <dbReference type="ChEBI" id="CHEBI:16480"/>
        <dbReference type="ChEBI" id="CHEBI:17632"/>
        <dbReference type="ChEBI" id="CHEBI:57783"/>
        <dbReference type="ChEBI" id="CHEBI:58349"/>
        <dbReference type="EC" id="1.14.12.17"/>
    </reaction>
</comment>
<dbReference type="SUPFAM" id="SSF46458">
    <property type="entry name" value="Globin-like"/>
    <property type="match status" value="1"/>
</dbReference>
<evidence type="ECO:0000256" key="1">
    <source>
        <dbReference type="ARBA" id="ARBA00001970"/>
    </source>
</evidence>
<dbReference type="InterPro" id="IPR017938">
    <property type="entry name" value="Riboflavin_synthase-like_b-brl"/>
</dbReference>
<dbReference type="RefSeq" id="WP_221507629.1">
    <property type="nucleotide sequence ID" value="NZ_BNBN01000005.1"/>
</dbReference>
<evidence type="ECO:0000259" key="17">
    <source>
        <dbReference type="PROSITE" id="PS51384"/>
    </source>
</evidence>
<dbReference type="InterPro" id="IPR001433">
    <property type="entry name" value="OxRdtase_FAD/NAD-bd"/>
</dbReference>
<dbReference type="SUPFAM" id="SSF52343">
    <property type="entry name" value="Ferredoxin reductase-like, C-terminal NADP-linked domain"/>
    <property type="match status" value="1"/>
</dbReference>
<dbReference type="InterPro" id="IPR000971">
    <property type="entry name" value="Globin"/>
</dbReference>
<proteinExistence type="inferred from homology"/>
<dbReference type="GO" id="GO:0071949">
    <property type="term" value="F:FAD binding"/>
    <property type="evidence" value="ECO:0007669"/>
    <property type="project" value="TreeGrafter"/>
</dbReference>
<dbReference type="Pfam" id="PF00042">
    <property type="entry name" value="Globin"/>
    <property type="match status" value="1"/>
</dbReference>
<keyword evidence="10" id="KW-0411">Iron-sulfur</keyword>
<dbReference type="EC" id="1.14.12.17" evidence="3"/>
<keyword evidence="6" id="KW-0001">2Fe-2S</keyword>
<dbReference type="PANTHER" id="PTHR43396">
    <property type="entry name" value="FLAVOHEMOPROTEIN"/>
    <property type="match status" value="1"/>
</dbReference>
<protein>
    <recommendedName>
        <fullName evidence="3">nitric oxide dioxygenase</fullName>
        <ecNumber evidence="3">1.14.12.17</ecNumber>
    </recommendedName>
</protein>
<dbReference type="PROSITE" id="PS01033">
    <property type="entry name" value="GLOBIN"/>
    <property type="match status" value="1"/>
</dbReference>
<keyword evidence="4 14" id="KW-0349">Heme</keyword>
<evidence type="ECO:0000256" key="13">
    <source>
        <dbReference type="ARBA" id="ARBA00049433"/>
    </source>
</evidence>
<feature type="domain" description="Globin" evidence="16">
    <location>
        <begin position="7"/>
        <end position="141"/>
    </location>
</feature>
<evidence type="ECO:0000259" key="16">
    <source>
        <dbReference type="PROSITE" id="PS01033"/>
    </source>
</evidence>
<dbReference type="GO" id="GO:0046872">
    <property type="term" value="F:metal ion binding"/>
    <property type="evidence" value="ECO:0007669"/>
    <property type="project" value="UniProtKB-KW"/>
</dbReference>
<dbReference type="PANTHER" id="PTHR43396:SF3">
    <property type="entry name" value="FLAVOHEMOPROTEIN"/>
    <property type="match status" value="1"/>
</dbReference>
<keyword evidence="19" id="KW-1185">Reference proteome</keyword>
<evidence type="ECO:0000313" key="18">
    <source>
        <dbReference type="EMBL" id="MBB6436008.1"/>
    </source>
</evidence>
<comment type="catalytic activity">
    <reaction evidence="12">
        <text>2 nitric oxide + NADH + 2 O2 = 2 nitrate + NAD(+) + H(+)</text>
        <dbReference type="Rhea" id="RHEA:19469"/>
        <dbReference type="ChEBI" id="CHEBI:15378"/>
        <dbReference type="ChEBI" id="CHEBI:15379"/>
        <dbReference type="ChEBI" id="CHEBI:16480"/>
        <dbReference type="ChEBI" id="CHEBI:17632"/>
        <dbReference type="ChEBI" id="CHEBI:57540"/>
        <dbReference type="ChEBI" id="CHEBI:57945"/>
        <dbReference type="EC" id="1.14.12.17"/>
    </reaction>
</comment>
<dbReference type="EMBL" id="JACHEM010000005">
    <property type="protein sequence ID" value="MBB6436008.1"/>
    <property type="molecule type" value="Genomic_DNA"/>
</dbReference>
<evidence type="ECO:0000256" key="2">
    <source>
        <dbReference type="ARBA" id="ARBA00006401"/>
    </source>
</evidence>
<dbReference type="GO" id="GO:0019825">
    <property type="term" value="F:oxygen binding"/>
    <property type="evidence" value="ECO:0007669"/>
    <property type="project" value="InterPro"/>
</dbReference>
<dbReference type="GO" id="GO:0071500">
    <property type="term" value="P:cellular response to nitrosative stress"/>
    <property type="evidence" value="ECO:0007669"/>
    <property type="project" value="TreeGrafter"/>
</dbReference>
<dbReference type="SUPFAM" id="SSF63380">
    <property type="entry name" value="Riboflavin synthase domain-like"/>
    <property type="match status" value="1"/>
</dbReference>
<dbReference type="CDD" id="cd19753">
    <property type="entry name" value="Mb-like_oxidoreductase"/>
    <property type="match status" value="1"/>
</dbReference>
<evidence type="ECO:0000313" key="19">
    <source>
        <dbReference type="Proteomes" id="UP000540423"/>
    </source>
</evidence>
<dbReference type="Proteomes" id="UP000540423">
    <property type="component" value="Unassembled WGS sequence"/>
</dbReference>
<dbReference type="CDD" id="cd06187">
    <property type="entry name" value="O2ase_reductase_like"/>
    <property type="match status" value="1"/>
</dbReference>
<keyword evidence="9" id="KW-0408">Iron</keyword>
<dbReference type="InterPro" id="IPR008333">
    <property type="entry name" value="Cbr1-like_FAD-bd_dom"/>
</dbReference>
<feature type="domain" description="FAD-binding FR-type" evidence="17">
    <location>
        <begin position="148"/>
        <end position="248"/>
    </location>
</feature>
<sequence>MDVTSAPLTDREISLIRTSLAVVAPQAPEMTVYFYTVLFARYPGVRALFPDNMDVQRDRLLRGLLRIIDLVDDVDNLVRFCSRLGQDHRKFGALEAHYPAVGECLLASLARYAGTAWNAEVAAAWTHAYTVAAQVMTAAAADDTRLRPATWEAQIVRHEHRGDGIAEITVRPDLPYPYVAGQYVSMETPWYPRTWRHYSPAHAPRADHSLTFHVRAVHRGQVSHALVHRAAPGHRVRLGPPQGDMTLAAAGDRDLLLVAGGTGLAPVRALLEEAAASGMRRYADLFVGARTARELYGLHDMLRLAQRHHWLSVRAAVSHEDIPGQQGTLPQVLREFGPWNQHEAFLCGPPGMVTAAVQVLLRQGTPEARIHHDPLDTPVLTAPLTPPRPAQEIDQL</sequence>
<dbReference type="InterPro" id="IPR012292">
    <property type="entry name" value="Globin/Proto"/>
</dbReference>
<dbReference type="PROSITE" id="PS51384">
    <property type="entry name" value="FAD_FR"/>
    <property type="match status" value="1"/>
</dbReference>
<comment type="caution">
    <text evidence="18">The sequence shown here is derived from an EMBL/GenBank/DDBJ whole genome shotgun (WGS) entry which is preliminary data.</text>
</comment>
<feature type="region of interest" description="Disordered" evidence="15">
    <location>
        <begin position="370"/>
        <end position="396"/>
    </location>
</feature>
<comment type="similarity">
    <text evidence="14">Belongs to the globin family.</text>
</comment>
<dbReference type="InterPro" id="IPR017927">
    <property type="entry name" value="FAD-bd_FR_type"/>
</dbReference>
<evidence type="ECO:0000256" key="15">
    <source>
        <dbReference type="SAM" id="MobiDB-lite"/>
    </source>
</evidence>
<evidence type="ECO:0000256" key="4">
    <source>
        <dbReference type="ARBA" id="ARBA00022617"/>
    </source>
</evidence>
<evidence type="ECO:0000256" key="7">
    <source>
        <dbReference type="ARBA" id="ARBA00022723"/>
    </source>
</evidence>
<comment type="similarity">
    <text evidence="2">In the C-terminal section; belongs to the flavoprotein pyridine nucleotide cytochrome reductase family.</text>
</comment>
<comment type="cofactor">
    <cofactor evidence="1">
        <name>heme b</name>
        <dbReference type="ChEBI" id="CHEBI:60344"/>
    </cofactor>
</comment>
<dbReference type="Pfam" id="PF00970">
    <property type="entry name" value="FAD_binding_6"/>
    <property type="match status" value="1"/>
</dbReference>
<accession>A0A7X0HEE2</accession>
<evidence type="ECO:0000256" key="3">
    <source>
        <dbReference type="ARBA" id="ARBA00012229"/>
    </source>
</evidence>
<dbReference type="InterPro" id="IPR009050">
    <property type="entry name" value="Globin-like_sf"/>
</dbReference>
<dbReference type="Gene3D" id="2.40.30.10">
    <property type="entry name" value="Translation factors"/>
    <property type="match status" value="1"/>
</dbReference>
<evidence type="ECO:0000256" key="6">
    <source>
        <dbReference type="ARBA" id="ARBA00022714"/>
    </source>
</evidence>
<dbReference type="Gene3D" id="1.10.490.10">
    <property type="entry name" value="Globins"/>
    <property type="match status" value="1"/>
</dbReference>
<reference evidence="18 19" key="1">
    <citation type="submission" date="2020-08" db="EMBL/GenBank/DDBJ databases">
        <title>Genomic Encyclopedia of Type Strains, Phase IV (KMG-IV): sequencing the most valuable type-strain genomes for metagenomic binning, comparative biology and taxonomic classification.</title>
        <authorList>
            <person name="Goeker M."/>
        </authorList>
    </citation>
    <scope>NUCLEOTIDE SEQUENCE [LARGE SCALE GENOMIC DNA]</scope>
    <source>
        <strain evidence="18 19">DSM 40141</strain>
    </source>
</reference>
<dbReference type="GO" id="GO:0051537">
    <property type="term" value="F:2 iron, 2 sulfur cluster binding"/>
    <property type="evidence" value="ECO:0007669"/>
    <property type="project" value="UniProtKB-KW"/>
</dbReference>
<keyword evidence="8" id="KW-0521">NADP</keyword>
<dbReference type="PRINTS" id="PR00410">
    <property type="entry name" value="PHEHYDRXLASE"/>
</dbReference>
<keyword evidence="5 14" id="KW-0561">Oxygen transport</keyword>
<gene>
    <name evidence="18" type="ORF">HNQ79_002471</name>
</gene>
<dbReference type="Gene3D" id="3.40.50.80">
    <property type="entry name" value="Nucleotide-binding domain of ferredoxin-NADP reductase (FNR) module"/>
    <property type="match status" value="1"/>
</dbReference>
<dbReference type="GO" id="GO:0008941">
    <property type="term" value="F:nitric oxide dioxygenase NAD(P)H activity"/>
    <property type="evidence" value="ECO:0007669"/>
    <property type="project" value="UniProtKB-EC"/>
</dbReference>
<organism evidence="18 19">
    <name type="scientific">Streptomyces candidus</name>
    <dbReference type="NCBI Taxonomy" id="67283"/>
    <lineage>
        <taxon>Bacteria</taxon>
        <taxon>Bacillati</taxon>
        <taxon>Actinomycetota</taxon>
        <taxon>Actinomycetes</taxon>
        <taxon>Kitasatosporales</taxon>
        <taxon>Streptomycetaceae</taxon>
        <taxon>Streptomyces</taxon>
    </lineage>
</organism>
<evidence type="ECO:0000256" key="9">
    <source>
        <dbReference type="ARBA" id="ARBA00023004"/>
    </source>
</evidence>
<evidence type="ECO:0000256" key="11">
    <source>
        <dbReference type="ARBA" id="ARBA00023027"/>
    </source>
</evidence>
<dbReference type="GO" id="GO:0020037">
    <property type="term" value="F:heme binding"/>
    <property type="evidence" value="ECO:0007669"/>
    <property type="project" value="InterPro"/>
</dbReference>
<evidence type="ECO:0000256" key="8">
    <source>
        <dbReference type="ARBA" id="ARBA00022857"/>
    </source>
</evidence>
<keyword evidence="11" id="KW-0520">NAD</keyword>
<evidence type="ECO:0000256" key="10">
    <source>
        <dbReference type="ARBA" id="ARBA00023014"/>
    </source>
</evidence>
<keyword evidence="14" id="KW-0813">Transport</keyword>
<name>A0A7X0HEE2_9ACTN</name>
<keyword evidence="7" id="KW-0479">Metal-binding</keyword>